<comment type="subunit">
    <text evidence="7">Associated with the spliceosome.</text>
</comment>
<reference evidence="10 11" key="1">
    <citation type="journal article" date="2020" name="bioRxiv">
        <title>Metabolic contributions of an alphaproteobacterial endosymbiont in the apicomplexan Cardiosporidium cionae.</title>
        <authorList>
            <person name="Hunter E.S."/>
            <person name="Paight C.J."/>
            <person name="Lane C.E."/>
        </authorList>
    </citation>
    <scope>NUCLEOTIDE SEQUENCE [LARGE SCALE GENOMIC DNA]</scope>
    <source>
        <strain evidence="10">ESH_2018</strain>
    </source>
</reference>
<evidence type="ECO:0000256" key="3">
    <source>
        <dbReference type="ARBA" id="ARBA00022664"/>
    </source>
</evidence>
<evidence type="ECO:0000256" key="6">
    <source>
        <dbReference type="ARBA" id="ARBA00023242"/>
    </source>
</evidence>
<protein>
    <recommendedName>
        <fullName evidence="7">Pre-mRNA-splicing factor SLU7</fullName>
    </recommendedName>
</protein>
<gene>
    <name evidence="10" type="ORF">IE077_000740</name>
</gene>
<keyword evidence="3 7" id="KW-0507">mRNA processing</keyword>
<name>A0ABQ7JEC2_9APIC</name>
<evidence type="ECO:0000256" key="2">
    <source>
        <dbReference type="ARBA" id="ARBA00007203"/>
    </source>
</evidence>
<comment type="subcellular location">
    <subcellularLocation>
        <location evidence="1 7">Nucleus</location>
    </subcellularLocation>
</comment>
<keyword evidence="4 7" id="KW-0747">Spliceosome</keyword>
<dbReference type="Pfam" id="PF11708">
    <property type="entry name" value="Slu7"/>
    <property type="match status" value="1"/>
</dbReference>
<dbReference type="InterPro" id="IPR039974">
    <property type="entry name" value="Splicing_factor_SLU7"/>
</dbReference>
<feature type="region of interest" description="Disordered" evidence="8">
    <location>
        <begin position="1"/>
        <end position="40"/>
    </location>
</feature>
<evidence type="ECO:0000256" key="8">
    <source>
        <dbReference type="SAM" id="MobiDB-lite"/>
    </source>
</evidence>
<feature type="domain" description="Pre-mRNA-splicing factor SLU7" evidence="9">
    <location>
        <begin position="135"/>
        <end position="422"/>
    </location>
</feature>
<sequence>MAELQFQSREETKKARELEEARKAGLIPAEKDEEGKDINPHIPQYISKAPWYLNQTVPGLKHQRFRELPKQNIDLWYQRGTKHERVEKYRKGACENCGALTHTVKDCVERPRKKGAKFTGSDICADEHVVPSLDLDFDGKRDRWAGYDPNEYKLVIHDYELSELERKRRKQLELQQQIRDSKSNRKQEKLRKRLQKLGSADAASSTLDDDHNSDSDSDSEDSVGSDDEDVRVRDFDKTSAPMGSKDDNTRTTTRNLRIREDTAKYLYNLDLDSAFYDPKSRSMRGNPLDHLKADEQTYRGDNVMRFTGATNDTQKMELFAWEAYKHNANVHFNAMPTQLEQIYQEHIDKKQRLEEEKKYELVKKYGGSEYLNAPKELIFAETERFVEYAPDGSILKGRERALIKSKYEEDVYLGSHSSVWGSWYDPESNKWGFSCCHETNRSAECVEIKLNVPVTDSQSNAVVIEISAPAATEDRKELSVLPSELRESRTAVV</sequence>
<keyword evidence="6 7" id="KW-0539">Nucleus</keyword>
<comment type="caution">
    <text evidence="10">The sequence shown here is derived from an EMBL/GenBank/DDBJ whole genome shotgun (WGS) entry which is preliminary data.</text>
</comment>
<feature type="compositionally biased region" description="Basic and acidic residues" evidence="8">
    <location>
        <begin position="8"/>
        <end position="39"/>
    </location>
</feature>
<evidence type="ECO:0000256" key="5">
    <source>
        <dbReference type="ARBA" id="ARBA00023187"/>
    </source>
</evidence>
<evidence type="ECO:0000313" key="10">
    <source>
        <dbReference type="EMBL" id="KAF8822239.1"/>
    </source>
</evidence>
<evidence type="ECO:0000313" key="11">
    <source>
        <dbReference type="Proteomes" id="UP000823046"/>
    </source>
</evidence>
<feature type="region of interest" description="Disordered" evidence="8">
    <location>
        <begin position="174"/>
        <end position="255"/>
    </location>
</feature>
<dbReference type="Proteomes" id="UP000823046">
    <property type="component" value="Unassembled WGS sequence"/>
</dbReference>
<comment type="similarity">
    <text evidence="2 7">Belongs to the SLU7 family.</text>
</comment>
<keyword evidence="5 7" id="KW-0508">mRNA splicing</keyword>
<dbReference type="PANTHER" id="PTHR12942:SF2">
    <property type="entry name" value="PRE-MRNA-SPLICING FACTOR SLU7"/>
    <property type="match status" value="1"/>
</dbReference>
<evidence type="ECO:0000259" key="9">
    <source>
        <dbReference type="Pfam" id="PF11708"/>
    </source>
</evidence>
<evidence type="ECO:0000256" key="7">
    <source>
        <dbReference type="RuleBase" id="RU367071"/>
    </source>
</evidence>
<dbReference type="InterPro" id="IPR021715">
    <property type="entry name" value="Slu7_dom"/>
</dbReference>
<dbReference type="PANTHER" id="PTHR12942">
    <property type="entry name" value="STEP II SPLICING FACTOR SLU7"/>
    <property type="match status" value="1"/>
</dbReference>
<comment type="function">
    <text evidence="7">Involved in pre-mRNA splicing.</text>
</comment>
<accession>A0ABQ7JEC2</accession>
<proteinExistence type="inferred from homology"/>
<evidence type="ECO:0000256" key="4">
    <source>
        <dbReference type="ARBA" id="ARBA00022728"/>
    </source>
</evidence>
<evidence type="ECO:0000256" key="1">
    <source>
        <dbReference type="ARBA" id="ARBA00004123"/>
    </source>
</evidence>
<keyword evidence="11" id="KW-1185">Reference proteome</keyword>
<feature type="compositionally biased region" description="Low complexity" evidence="8">
    <location>
        <begin position="196"/>
        <end position="206"/>
    </location>
</feature>
<organism evidence="10 11">
    <name type="scientific">Cardiosporidium cionae</name>
    <dbReference type="NCBI Taxonomy" id="476202"/>
    <lineage>
        <taxon>Eukaryota</taxon>
        <taxon>Sar</taxon>
        <taxon>Alveolata</taxon>
        <taxon>Apicomplexa</taxon>
        <taxon>Aconoidasida</taxon>
        <taxon>Nephromycida</taxon>
        <taxon>Cardiosporidium</taxon>
    </lineage>
</organism>
<feature type="compositionally biased region" description="Acidic residues" evidence="8">
    <location>
        <begin position="215"/>
        <end position="229"/>
    </location>
</feature>
<dbReference type="EMBL" id="JADAQX010000070">
    <property type="protein sequence ID" value="KAF8822239.1"/>
    <property type="molecule type" value="Genomic_DNA"/>
</dbReference>